<organism evidence="2 3">
    <name type="scientific">Novosphingobium album</name>
    <name type="common">ex Liu et al. 2023</name>
    <dbReference type="NCBI Taxonomy" id="3031130"/>
    <lineage>
        <taxon>Bacteria</taxon>
        <taxon>Pseudomonadati</taxon>
        <taxon>Pseudomonadota</taxon>
        <taxon>Alphaproteobacteria</taxon>
        <taxon>Sphingomonadales</taxon>
        <taxon>Sphingomonadaceae</taxon>
        <taxon>Novosphingobium</taxon>
    </lineage>
</organism>
<sequence>MEDQDRNTDWARAAIRIAGAIAVALAFSISVYALLEVTRSSVVTFSFLLVLPVAVGAFVSFVADPLGTRRFKSYLWIPFWLMLAVVAASLLVLHEGVICILMLLPIWAPLMLAGSLATWRIRKSLDAPKTYCSALLALPLLAMQVEPSVPLPQDRMTVTRSIVVPGSPEAIWPLLEGIPDVRPDEGRWNFTQDVIGVPRPQGARLIGKGIGAIRTARWGNRVSFSEVIDEWQQGERIGWRFVFGDTDGWRYTDRHLLPDGPNLHIERGGYRIEPLDRGHSRVTLHTTYRMATPVNGYAALWGEVFLGDLEENLLGLVDQRARQLESR</sequence>
<keyword evidence="1" id="KW-0812">Transmembrane</keyword>
<feature type="transmembrane region" description="Helical" evidence="1">
    <location>
        <begin position="41"/>
        <end position="62"/>
    </location>
</feature>
<evidence type="ECO:0000313" key="3">
    <source>
        <dbReference type="Proteomes" id="UP001216253"/>
    </source>
</evidence>
<protein>
    <submittedName>
        <fullName evidence="2">SRPBCC family protein</fullName>
    </submittedName>
</protein>
<keyword evidence="3" id="KW-1185">Reference proteome</keyword>
<feature type="transmembrane region" description="Helical" evidence="1">
    <location>
        <begin position="100"/>
        <end position="119"/>
    </location>
</feature>
<accession>A0ABT5WXF3</accession>
<dbReference type="EMBL" id="JARESE010000089">
    <property type="protein sequence ID" value="MDE8654559.1"/>
    <property type="molecule type" value="Genomic_DNA"/>
</dbReference>
<dbReference type="InterPro" id="IPR023393">
    <property type="entry name" value="START-like_dom_sf"/>
</dbReference>
<dbReference type="Proteomes" id="UP001216253">
    <property type="component" value="Unassembled WGS sequence"/>
</dbReference>
<reference evidence="2 3" key="1">
    <citation type="submission" date="2023-03" db="EMBL/GenBank/DDBJ databases">
        <title>NovoSphingobium album sp. nov. isolated from polycyclic aromatic hydrocarbons- and heavy-metal polluted soil.</title>
        <authorList>
            <person name="Liu Z."/>
            <person name="Wang K."/>
        </authorList>
    </citation>
    <scope>NUCLEOTIDE SEQUENCE [LARGE SCALE GENOMIC DNA]</scope>
    <source>
        <strain evidence="2 3">H3SJ31-1</strain>
    </source>
</reference>
<comment type="caution">
    <text evidence="2">The sequence shown here is derived from an EMBL/GenBank/DDBJ whole genome shotgun (WGS) entry which is preliminary data.</text>
</comment>
<name>A0ABT5WXF3_9SPHN</name>
<proteinExistence type="predicted"/>
<feature type="transmembrane region" description="Helical" evidence="1">
    <location>
        <begin position="13"/>
        <end position="35"/>
    </location>
</feature>
<evidence type="ECO:0000256" key="1">
    <source>
        <dbReference type="SAM" id="Phobius"/>
    </source>
</evidence>
<feature type="transmembrane region" description="Helical" evidence="1">
    <location>
        <begin position="74"/>
        <end position="94"/>
    </location>
</feature>
<dbReference type="SUPFAM" id="SSF55961">
    <property type="entry name" value="Bet v1-like"/>
    <property type="match status" value="1"/>
</dbReference>
<keyword evidence="1" id="KW-0472">Membrane</keyword>
<evidence type="ECO:0000313" key="2">
    <source>
        <dbReference type="EMBL" id="MDE8654559.1"/>
    </source>
</evidence>
<gene>
    <name evidence="2" type="ORF">PYV00_22945</name>
</gene>
<keyword evidence="1" id="KW-1133">Transmembrane helix</keyword>
<dbReference type="Gene3D" id="3.30.530.20">
    <property type="match status" value="1"/>
</dbReference>